<keyword evidence="2" id="KW-1185">Reference proteome</keyword>
<gene>
    <name evidence="1" type="ORF">V6N11_029452</name>
</gene>
<evidence type="ECO:0000313" key="2">
    <source>
        <dbReference type="Proteomes" id="UP001396334"/>
    </source>
</evidence>
<protein>
    <submittedName>
        <fullName evidence="1">Uncharacterized protein</fullName>
    </submittedName>
</protein>
<dbReference type="Proteomes" id="UP001396334">
    <property type="component" value="Unassembled WGS sequence"/>
</dbReference>
<evidence type="ECO:0000313" key="1">
    <source>
        <dbReference type="EMBL" id="KAK8984125.1"/>
    </source>
</evidence>
<accession>A0ABR2P6Q2</accession>
<name>A0ABR2P6Q2_9ROSI</name>
<reference evidence="1 2" key="1">
    <citation type="journal article" date="2024" name="G3 (Bethesda)">
        <title>Genome assembly of Hibiscus sabdariffa L. provides insights into metabolisms of medicinal natural products.</title>
        <authorList>
            <person name="Kim T."/>
        </authorList>
    </citation>
    <scope>NUCLEOTIDE SEQUENCE [LARGE SCALE GENOMIC DNA]</scope>
    <source>
        <strain evidence="1">TK-2024</strain>
        <tissue evidence="1">Old leaves</tissue>
    </source>
</reference>
<sequence length="208" mass="23530">MDWLLQAMFVQPVVEPTCSKKRESCEQKQLAAEAALNSLPFGIPVQQNNDCRVYWDKETQMLNGCAGKSFYVLQILNEEINRNRRTSGVKTHELVMSHLSPVLEELIKMSDYHVGSNHGISVFNEALDWSLGEIAAAVKANPMNWPCPETMLLKDFSGELLAVKLFFPSVRWSSAAKSASLEHALKDCRLPRLPDDISAKWFQDGKRY</sequence>
<dbReference type="EMBL" id="JBBPBN010000078">
    <property type="protein sequence ID" value="KAK8984125.1"/>
    <property type="molecule type" value="Genomic_DNA"/>
</dbReference>
<proteinExistence type="predicted"/>
<comment type="caution">
    <text evidence="1">The sequence shown here is derived from an EMBL/GenBank/DDBJ whole genome shotgun (WGS) entry which is preliminary data.</text>
</comment>
<organism evidence="1 2">
    <name type="scientific">Hibiscus sabdariffa</name>
    <name type="common">roselle</name>
    <dbReference type="NCBI Taxonomy" id="183260"/>
    <lineage>
        <taxon>Eukaryota</taxon>
        <taxon>Viridiplantae</taxon>
        <taxon>Streptophyta</taxon>
        <taxon>Embryophyta</taxon>
        <taxon>Tracheophyta</taxon>
        <taxon>Spermatophyta</taxon>
        <taxon>Magnoliopsida</taxon>
        <taxon>eudicotyledons</taxon>
        <taxon>Gunneridae</taxon>
        <taxon>Pentapetalae</taxon>
        <taxon>rosids</taxon>
        <taxon>malvids</taxon>
        <taxon>Malvales</taxon>
        <taxon>Malvaceae</taxon>
        <taxon>Malvoideae</taxon>
        <taxon>Hibiscus</taxon>
    </lineage>
</organism>